<organism evidence="3 4">
    <name type="scientific">Sinorhizobium numidicum</name>
    <dbReference type="NCBI Taxonomy" id="680248"/>
    <lineage>
        <taxon>Bacteria</taxon>
        <taxon>Pseudomonadati</taxon>
        <taxon>Pseudomonadota</taxon>
        <taxon>Alphaproteobacteria</taxon>
        <taxon>Hyphomicrobiales</taxon>
        <taxon>Rhizobiaceae</taxon>
        <taxon>Sinorhizobium/Ensifer group</taxon>
        <taxon>Sinorhizobium</taxon>
    </lineage>
</organism>
<evidence type="ECO:0000313" key="4">
    <source>
        <dbReference type="Proteomes" id="UP001235547"/>
    </source>
</evidence>
<dbReference type="CDD" id="cd08900">
    <property type="entry name" value="SRPBCC_CalC_Aha1-like_7"/>
    <property type="match status" value="1"/>
</dbReference>
<evidence type="ECO:0000256" key="1">
    <source>
        <dbReference type="ARBA" id="ARBA00006817"/>
    </source>
</evidence>
<sequence length="160" mass="18220">MTTSQRIEHTSFVVERELSASPRHAFRFWSEAELKARWSGCHPDWLVLEDRFDFSVGGTEVKRWRTPAGDEQTFHAHYLDIVPEQRIIYAYEMSFAGARLSASLVTITFKTVGRKTKMTFTEQVAILAGGRAARDQRLVGTEEGLDRLVEAVESERAIVN</sequence>
<dbReference type="RefSeq" id="WP_280733609.1">
    <property type="nucleotide sequence ID" value="NZ_CP120368.1"/>
</dbReference>
<dbReference type="InterPro" id="IPR023393">
    <property type="entry name" value="START-like_dom_sf"/>
</dbReference>
<dbReference type="Pfam" id="PF08327">
    <property type="entry name" value="AHSA1"/>
    <property type="match status" value="1"/>
</dbReference>
<evidence type="ECO:0000259" key="2">
    <source>
        <dbReference type="Pfam" id="PF08327"/>
    </source>
</evidence>
<dbReference type="Proteomes" id="UP001235547">
    <property type="component" value="Chromosome 1"/>
</dbReference>
<accession>A0ABY8CYA9</accession>
<comment type="similarity">
    <text evidence="1">Belongs to the AHA1 family.</text>
</comment>
<gene>
    <name evidence="3" type="ORF">PYH38_005197</name>
</gene>
<keyword evidence="4" id="KW-1185">Reference proteome</keyword>
<dbReference type="InterPro" id="IPR013538">
    <property type="entry name" value="ASHA1/2-like_C"/>
</dbReference>
<dbReference type="Gene3D" id="3.30.530.20">
    <property type="match status" value="1"/>
</dbReference>
<evidence type="ECO:0000313" key="3">
    <source>
        <dbReference type="EMBL" id="WEX82857.1"/>
    </source>
</evidence>
<name>A0ABY8CYA9_9HYPH</name>
<feature type="domain" description="Activator of Hsp90 ATPase homologue 1/2-like C-terminal" evidence="2">
    <location>
        <begin position="20"/>
        <end position="149"/>
    </location>
</feature>
<protein>
    <submittedName>
        <fullName evidence="3">SRPBCC family protein</fullName>
    </submittedName>
</protein>
<dbReference type="SUPFAM" id="SSF55961">
    <property type="entry name" value="Bet v1-like"/>
    <property type="match status" value="1"/>
</dbReference>
<proteinExistence type="inferred from homology"/>
<reference evidence="3 4" key="1">
    <citation type="submission" date="2023-03" db="EMBL/GenBank/DDBJ databases">
        <authorList>
            <person name="Kaur S."/>
            <person name="Espinosa-Saiz D."/>
            <person name="Velazquez E."/>
            <person name="Menendez E."/>
            <person name="diCenzo G.C."/>
        </authorList>
    </citation>
    <scope>NUCLEOTIDE SEQUENCE [LARGE SCALE GENOMIC DNA]</scope>
    <source>
        <strain evidence="3 4">LMG 27395</strain>
    </source>
</reference>
<dbReference type="EMBL" id="CP120371">
    <property type="protein sequence ID" value="WEX82857.1"/>
    <property type="molecule type" value="Genomic_DNA"/>
</dbReference>